<accession>D4H268</accession>
<dbReference type="EMBL" id="CP001968">
    <property type="protein sequence ID" value="ADD69320.1"/>
    <property type="molecule type" value="Genomic_DNA"/>
</dbReference>
<dbReference type="InParanoid" id="D4H268"/>
<evidence type="ECO:0000313" key="4">
    <source>
        <dbReference type="EMBL" id="ADD68859.1"/>
    </source>
</evidence>
<dbReference type="Proteomes" id="UP000002012">
    <property type="component" value="Chromosome"/>
</dbReference>
<organism evidence="4 7">
    <name type="scientific">Denitrovibrio acetiphilus (strain DSM 12809 / NBRC 114555 / N2460)</name>
    <dbReference type="NCBI Taxonomy" id="522772"/>
    <lineage>
        <taxon>Bacteria</taxon>
        <taxon>Pseudomonadati</taxon>
        <taxon>Deferribacterota</taxon>
        <taxon>Deferribacteres</taxon>
        <taxon>Deferribacterales</taxon>
        <taxon>Geovibrionaceae</taxon>
        <taxon>Denitrovibrio</taxon>
    </lineage>
</organism>
<dbReference type="InterPro" id="IPR012337">
    <property type="entry name" value="RNaseH-like_sf"/>
</dbReference>
<evidence type="ECO:0000313" key="5">
    <source>
        <dbReference type="EMBL" id="ADD69005.1"/>
    </source>
</evidence>
<dbReference type="EMBL" id="CP001968">
    <property type="protein sequence ID" value="ADD68408.1"/>
    <property type="molecule type" value="Genomic_DNA"/>
</dbReference>
<protein>
    <submittedName>
        <fullName evidence="4">Transposase IS4 family protein</fullName>
    </submittedName>
</protein>
<name>D4H268_DENA2</name>
<dbReference type="OrthoDB" id="29496at2"/>
<dbReference type="KEGG" id="dap:Dacet_2096"/>
<evidence type="ECO:0000259" key="1">
    <source>
        <dbReference type="Pfam" id="PF13546"/>
    </source>
</evidence>
<dbReference type="STRING" id="522772.Dacet_0812"/>
<dbReference type="eggNOG" id="COG5659">
    <property type="taxonomic scope" value="Bacteria"/>
</dbReference>
<dbReference type="eggNOG" id="COG3385">
    <property type="taxonomic scope" value="Bacteria"/>
</dbReference>
<gene>
    <name evidence="2" type="ordered locus">Dacet_0812</name>
    <name evidence="3" type="ordered locus">Dacet_1643</name>
    <name evidence="4" type="ordered locus">Dacet_2096</name>
    <name evidence="5" type="ordered locus">Dacet_2243</name>
    <name evidence="6" type="ordered locus">Dacet_2561</name>
</gene>
<evidence type="ECO:0000313" key="6">
    <source>
        <dbReference type="EMBL" id="ADD69320.1"/>
    </source>
</evidence>
<dbReference type="KEGG" id="dap:Dacet_0812"/>
<dbReference type="AlphaFoldDB" id="D4H268"/>
<proteinExistence type="predicted"/>
<evidence type="ECO:0000313" key="7">
    <source>
        <dbReference type="Proteomes" id="UP000002012"/>
    </source>
</evidence>
<dbReference type="SUPFAM" id="SSF53098">
    <property type="entry name" value="Ribonuclease H-like"/>
    <property type="match status" value="1"/>
</dbReference>
<dbReference type="KEGG" id="dap:Dacet_1643"/>
<evidence type="ECO:0000313" key="3">
    <source>
        <dbReference type="EMBL" id="ADD68408.1"/>
    </source>
</evidence>
<dbReference type="RefSeq" id="WP_013010124.1">
    <property type="nucleotide sequence ID" value="NC_013943.1"/>
</dbReference>
<evidence type="ECO:0000313" key="2">
    <source>
        <dbReference type="EMBL" id="ADD67592.1"/>
    </source>
</evidence>
<keyword evidence="7" id="KW-1185">Reference proteome</keyword>
<dbReference type="Pfam" id="PF13546">
    <property type="entry name" value="DDE_5"/>
    <property type="match status" value="1"/>
</dbReference>
<dbReference type="KEGG" id="dap:Dacet_2243"/>
<dbReference type="EMBL" id="CP001968">
    <property type="protein sequence ID" value="ADD68859.1"/>
    <property type="molecule type" value="Genomic_DNA"/>
</dbReference>
<dbReference type="EMBL" id="CP001968">
    <property type="protein sequence ID" value="ADD67592.1"/>
    <property type="molecule type" value="Genomic_DNA"/>
</dbReference>
<dbReference type="KEGG" id="dap:Dacet_2561"/>
<sequence>MLENKSWQSEIQAALWKEFEIFRVMKALQLRTIAYRCGISKNQGVEPFSILVALVFLTFLGKSVHHFVSHCRNSLFDLGGKDVFYRLSTRTSINWRRFMMDISLNVIRYFKSFSSWQQRVLVIDDTVIQKAGKKIEEVSWVFDHSKGKSVKGFSAVVLGWSDRASFVPVDFALQRSSRKVFKQSTEIEMDKRMLAWHRRQEAVKDKPTLVKEMLKRAKQKGLDAGAVLFDSWYCMPRLVSSIYNEIGYDVIAMLKTTPTLTVAVNGKVYSTKRLWECVVPDLIKATVTIGKDRVSVSSINAFFGSTLVKLVFCQPSEKSKSKKPIILLSTDTSLTSAKIIETYGQRWAVEVLFKDAKSKLFFGKNQSRTFEATICFLTLSLVRFIILSYMERINGDFRHKGSLYEGLRYEVEELNILAFMEKFINRLLSIIDGAKETFTVFMNKLAGIQEMVRLSIQNLMFQRCET</sequence>
<dbReference type="EMBL" id="CP001968">
    <property type="protein sequence ID" value="ADD69005.1"/>
    <property type="molecule type" value="Genomic_DNA"/>
</dbReference>
<dbReference type="InterPro" id="IPR038721">
    <property type="entry name" value="IS701-like_DDE_dom"/>
</dbReference>
<reference evidence="4 7" key="1">
    <citation type="journal article" date="2010" name="Stand. Genomic Sci.">
        <title>Complete genome sequence of Denitrovibrio acetiphilus type strain (N2460).</title>
        <authorList>
            <person name="Kiss H."/>
            <person name="Lang E."/>
            <person name="Lapidus A."/>
            <person name="Copeland A."/>
            <person name="Nolan M."/>
            <person name="Glavina Del Rio T."/>
            <person name="Chen F."/>
            <person name="Lucas S."/>
            <person name="Tice H."/>
            <person name="Cheng J.F."/>
            <person name="Han C."/>
            <person name="Goodwin L."/>
            <person name="Pitluck S."/>
            <person name="Liolios K."/>
            <person name="Pati A."/>
            <person name="Ivanova N."/>
            <person name="Mavromatis K."/>
            <person name="Chen A."/>
            <person name="Palaniappan K."/>
            <person name="Land M."/>
            <person name="Hauser L."/>
            <person name="Chang Y.J."/>
            <person name="Jeffries C.D."/>
            <person name="Detter J.C."/>
            <person name="Brettin T."/>
            <person name="Spring S."/>
            <person name="Rohde M."/>
            <person name="Goker M."/>
            <person name="Woyke T."/>
            <person name="Bristow J."/>
            <person name="Eisen J.A."/>
            <person name="Markowitz V."/>
            <person name="Hugenholtz P."/>
            <person name="Kyrpides N.C."/>
            <person name="Klenk H.P."/>
        </authorList>
    </citation>
    <scope>NUCLEOTIDE SEQUENCE [LARGE SCALE GENOMIC DNA]</scope>
    <source>
        <strain evidence="4">DSM 12809</strain>
        <strain evidence="7">DSM 12809 / NBRC 114555 / N2460</strain>
    </source>
</reference>
<dbReference type="HOGENOM" id="CLU_041101_2_0_0"/>
<dbReference type="PaxDb" id="522772-Dacet_0812"/>
<feature type="domain" description="Transposase IS701-like DDE" evidence="1">
    <location>
        <begin position="118"/>
        <end position="258"/>
    </location>
</feature>